<dbReference type="OrthoDB" id="2127281at2759"/>
<organism evidence="10 11">
    <name type="scientific">Diplocarpon coronariae</name>
    <dbReference type="NCBI Taxonomy" id="2795749"/>
    <lineage>
        <taxon>Eukaryota</taxon>
        <taxon>Fungi</taxon>
        <taxon>Dikarya</taxon>
        <taxon>Ascomycota</taxon>
        <taxon>Pezizomycotina</taxon>
        <taxon>Leotiomycetes</taxon>
        <taxon>Helotiales</taxon>
        <taxon>Drepanopezizaceae</taxon>
        <taxon>Diplocarpon</taxon>
    </lineage>
</organism>
<dbReference type="PANTHER" id="PTHR10846">
    <property type="entry name" value="SODIUM/POTASSIUM/CALCIUM EXCHANGER"/>
    <property type="match status" value="1"/>
</dbReference>
<feature type="transmembrane region" description="Helical" evidence="8">
    <location>
        <begin position="96"/>
        <end position="115"/>
    </location>
</feature>
<evidence type="ECO:0000256" key="2">
    <source>
        <dbReference type="ARBA" id="ARBA00005364"/>
    </source>
</evidence>
<evidence type="ECO:0000256" key="4">
    <source>
        <dbReference type="ARBA" id="ARBA00022692"/>
    </source>
</evidence>
<dbReference type="EMBL" id="MZNU01000078">
    <property type="protein sequence ID" value="OWP05138.1"/>
    <property type="molecule type" value="Genomic_DNA"/>
</dbReference>
<accession>A0A218ZAU9</accession>
<dbReference type="GO" id="GO:0005886">
    <property type="term" value="C:plasma membrane"/>
    <property type="evidence" value="ECO:0007669"/>
    <property type="project" value="TreeGrafter"/>
</dbReference>
<feature type="domain" description="Sodium/calcium exchanger membrane region" evidence="9">
    <location>
        <begin position="287"/>
        <end position="420"/>
    </location>
</feature>
<evidence type="ECO:0000259" key="9">
    <source>
        <dbReference type="Pfam" id="PF01699"/>
    </source>
</evidence>
<dbReference type="InterPro" id="IPR004481">
    <property type="entry name" value="K/Na/Ca-exchanger"/>
</dbReference>
<keyword evidence="6 8" id="KW-0472">Membrane</keyword>
<dbReference type="InterPro" id="IPR004837">
    <property type="entry name" value="NaCa_Exmemb"/>
</dbReference>
<comment type="subcellular location">
    <subcellularLocation>
        <location evidence="1">Membrane</location>
        <topology evidence="1">Multi-pass membrane protein</topology>
    </subcellularLocation>
</comment>
<dbReference type="GO" id="GO:0006874">
    <property type="term" value="P:intracellular calcium ion homeostasis"/>
    <property type="evidence" value="ECO:0007669"/>
    <property type="project" value="TreeGrafter"/>
</dbReference>
<dbReference type="GO" id="GO:0005262">
    <property type="term" value="F:calcium channel activity"/>
    <property type="evidence" value="ECO:0007669"/>
    <property type="project" value="TreeGrafter"/>
</dbReference>
<keyword evidence="11" id="KW-1185">Reference proteome</keyword>
<evidence type="ECO:0000256" key="1">
    <source>
        <dbReference type="ARBA" id="ARBA00004141"/>
    </source>
</evidence>
<keyword evidence="3" id="KW-0813">Transport</keyword>
<dbReference type="STRING" id="503106.A0A218ZAU9"/>
<keyword evidence="5 8" id="KW-1133">Transmembrane helix</keyword>
<dbReference type="AlphaFoldDB" id="A0A218ZAU9"/>
<sequence>MVDTDDTIFNIAAFIGGLFVLEYGADKFIVHTSKLASRTGLPPTLVALLTAGAEWEEASLARFPAIDGQLLLTSTQLVVVVAAISQKESPLAMGNILGSSISNILGAFSLGLIFSKAQVTFDRSSKIYTGVLLGATTFFATFIVFFESLGRVGGGLLVIMFLLYIASIGWAIYRGIVEPAADSDCGSSDYSDSDSDSDHEKDLVPFQGKSGHKYAHLHVRTNSDSSSATTLHDLESGPHSGVPLWPANLHTQSDGQLRKDIFDEIPLSPVREVEKSGHSTLYHVTHLTLGFLALSLSGYILSHSVAALSAQVSFSSTVLGITLLSFATTLPEKLVSIMSARRGESGIVVANTAGSNIFLVTLCAGVLYLTGDIASLRDSVTLFEVGCMWGSSAVLFGIVMLGGRRWMGWALLAAYIAFVFCEFTMDRNTDI</sequence>
<gene>
    <name evidence="10" type="ORF">B2J93_5656</name>
</gene>
<protein>
    <recommendedName>
        <fullName evidence="9">Sodium/calcium exchanger membrane region domain-containing protein</fullName>
    </recommendedName>
</protein>
<feature type="transmembrane region" description="Helical" evidence="8">
    <location>
        <begin position="406"/>
        <end position="425"/>
    </location>
</feature>
<dbReference type="Gene3D" id="1.20.1420.30">
    <property type="entry name" value="NCX, central ion-binding region"/>
    <property type="match status" value="2"/>
</dbReference>
<feature type="transmembrane region" description="Helical" evidence="8">
    <location>
        <begin position="281"/>
        <end position="301"/>
    </location>
</feature>
<comment type="similarity">
    <text evidence="2">Belongs to the Ca(2+):cation antiporter (CaCA) (TC 2.A.19) family. SLC24A subfamily.</text>
</comment>
<name>A0A218ZAU9_9HELO</name>
<feature type="transmembrane region" description="Helical" evidence="8">
    <location>
        <begin position="381"/>
        <end position="399"/>
    </location>
</feature>
<dbReference type="GO" id="GO:0008273">
    <property type="term" value="F:calcium, potassium:sodium antiporter activity"/>
    <property type="evidence" value="ECO:0007669"/>
    <property type="project" value="TreeGrafter"/>
</dbReference>
<evidence type="ECO:0000313" key="10">
    <source>
        <dbReference type="EMBL" id="OWP05138.1"/>
    </source>
</evidence>
<evidence type="ECO:0000256" key="5">
    <source>
        <dbReference type="ARBA" id="ARBA00022989"/>
    </source>
</evidence>
<keyword evidence="3" id="KW-0050">Antiport</keyword>
<dbReference type="Proteomes" id="UP000242519">
    <property type="component" value="Unassembled WGS sequence"/>
</dbReference>
<feature type="transmembrane region" description="Helical" evidence="8">
    <location>
        <begin position="127"/>
        <end position="146"/>
    </location>
</feature>
<evidence type="ECO:0000256" key="7">
    <source>
        <dbReference type="SAM" id="MobiDB-lite"/>
    </source>
</evidence>
<evidence type="ECO:0000313" key="11">
    <source>
        <dbReference type="Proteomes" id="UP000242519"/>
    </source>
</evidence>
<feature type="transmembrane region" description="Helical" evidence="8">
    <location>
        <begin position="152"/>
        <end position="173"/>
    </location>
</feature>
<feature type="transmembrane region" description="Helical" evidence="8">
    <location>
        <begin position="7"/>
        <end position="25"/>
    </location>
</feature>
<feature type="transmembrane region" description="Helical" evidence="8">
    <location>
        <begin position="348"/>
        <end position="369"/>
    </location>
</feature>
<proteinExistence type="inferred from homology"/>
<feature type="region of interest" description="Disordered" evidence="7">
    <location>
        <begin position="182"/>
        <end position="202"/>
    </location>
</feature>
<comment type="caution">
    <text evidence="10">The sequence shown here is derived from an EMBL/GenBank/DDBJ whole genome shotgun (WGS) entry which is preliminary data.</text>
</comment>
<dbReference type="PANTHER" id="PTHR10846:SF8">
    <property type="entry name" value="INNER MEMBRANE PROTEIN YRBG"/>
    <property type="match status" value="1"/>
</dbReference>
<dbReference type="InParanoid" id="A0A218ZAU9"/>
<evidence type="ECO:0000256" key="3">
    <source>
        <dbReference type="ARBA" id="ARBA00022449"/>
    </source>
</evidence>
<feature type="transmembrane region" description="Helical" evidence="8">
    <location>
        <begin position="307"/>
        <end position="327"/>
    </location>
</feature>
<dbReference type="InterPro" id="IPR044880">
    <property type="entry name" value="NCX_ion-bd_dom_sf"/>
</dbReference>
<feature type="domain" description="Sodium/calcium exchanger membrane region" evidence="9">
    <location>
        <begin position="75"/>
        <end position="166"/>
    </location>
</feature>
<evidence type="ECO:0000256" key="6">
    <source>
        <dbReference type="ARBA" id="ARBA00023136"/>
    </source>
</evidence>
<keyword evidence="4 8" id="KW-0812">Transmembrane</keyword>
<evidence type="ECO:0000256" key="8">
    <source>
        <dbReference type="SAM" id="Phobius"/>
    </source>
</evidence>
<reference evidence="10 11" key="1">
    <citation type="submission" date="2017-04" db="EMBL/GenBank/DDBJ databases">
        <title>Draft genome sequence of Marssonina coronaria NL1: causal agent of apple blotch.</title>
        <authorList>
            <person name="Cheng Q."/>
        </authorList>
    </citation>
    <scope>NUCLEOTIDE SEQUENCE [LARGE SCALE GENOMIC DNA]</scope>
    <source>
        <strain evidence="10 11">NL1</strain>
    </source>
</reference>
<dbReference type="Pfam" id="PF01699">
    <property type="entry name" value="Na_Ca_ex"/>
    <property type="match status" value="2"/>
</dbReference>